<dbReference type="Proteomes" id="UP000233837">
    <property type="component" value="Unassembled WGS sequence"/>
</dbReference>
<name>A0A2I0VP77_9ASPA</name>
<reference evidence="1 2" key="2">
    <citation type="journal article" date="2017" name="Nature">
        <title>The Apostasia genome and the evolution of orchids.</title>
        <authorList>
            <person name="Zhang G.Q."/>
            <person name="Liu K.W."/>
            <person name="Li Z."/>
            <person name="Lohaus R."/>
            <person name="Hsiao Y.Y."/>
            <person name="Niu S.C."/>
            <person name="Wang J.Y."/>
            <person name="Lin Y.C."/>
            <person name="Xu Q."/>
            <person name="Chen L.J."/>
            <person name="Yoshida K."/>
            <person name="Fujiwara S."/>
            <person name="Wang Z.W."/>
            <person name="Zhang Y.Q."/>
            <person name="Mitsuda N."/>
            <person name="Wang M."/>
            <person name="Liu G.H."/>
            <person name="Pecoraro L."/>
            <person name="Huang H.X."/>
            <person name="Xiao X.J."/>
            <person name="Lin M."/>
            <person name="Wu X.Y."/>
            <person name="Wu W.L."/>
            <person name="Chen Y.Y."/>
            <person name="Chang S.B."/>
            <person name="Sakamoto S."/>
            <person name="Ohme-Takagi M."/>
            <person name="Yagi M."/>
            <person name="Zeng S.J."/>
            <person name="Shen C.Y."/>
            <person name="Yeh C.M."/>
            <person name="Luo Y.B."/>
            <person name="Tsai W.C."/>
            <person name="Van de Peer Y."/>
            <person name="Liu Z.J."/>
        </authorList>
    </citation>
    <scope>NUCLEOTIDE SEQUENCE [LARGE SCALE GENOMIC DNA]</scope>
    <source>
        <tissue evidence="1">The whole plant</tissue>
    </source>
</reference>
<keyword evidence="2" id="KW-1185">Reference proteome</keyword>
<proteinExistence type="predicted"/>
<dbReference type="EMBL" id="KZ503374">
    <property type="protein sequence ID" value="PKU65217.1"/>
    <property type="molecule type" value="Genomic_DNA"/>
</dbReference>
<reference evidence="1 2" key="1">
    <citation type="journal article" date="2016" name="Sci. Rep.">
        <title>The Dendrobium catenatum Lindl. genome sequence provides insights into polysaccharide synthase, floral development and adaptive evolution.</title>
        <authorList>
            <person name="Zhang G.Q."/>
            <person name="Xu Q."/>
            <person name="Bian C."/>
            <person name="Tsai W.C."/>
            <person name="Yeh C.M."/>
            <person name="Liu K.W."/>
            <person name="Yoshida K."/>
            <person name="Zhang L.S."/>
            <person name="Chang S.B."/>
            <person name="Chen F."/>
            <person name="Shi Y."/>
            <person name="Su Y.Y."/>
            <person name="Zhang Y.Q."/>
            <person name="Chen L.J."/>
            <person name="Yin Y."/>
            <person name="Lin M."/>
            <person name="Huang H."/>
            <person name="Deng H."/>
            <person name="Wang Z.W."/>
            <person name="Zhu S.L."/>
            <person name="Zhao X."/>
            <person name="Deng C."/>
            <person name="Niu S.C."/>
            <person name="Huang J."/>
            <person name="Wang M."/>
            <person name="Liu G.H."/>
            <person name="Yang H.J."/>
            <person name="Xiao X.J."/>
            <person name="Hsiao Y.Y."/>
            <person name="Wu W.L."/>
            <person name="Chen Y.Y."/>
            <person name="Mitsuda N."/>
            <person name="Ohme-Takagi M."/>
            <person name="Luo Y.B."/>
            <person name="Van de Peer Y."/>
            <person name="Liu Z.J."/>
        </authorList>
    </citation>
    <scope>NUCLEOTIDE SEQUENCE [LARGE SCALE GENOMIC DNA]</scope>
    <source>
        <tissue evidence="1">The whole plant</tissue>
    </source>
</reference>
<protein>
    <submittedName>
        <fullName evidence="1">Uncharacterized protein</fullName>
    </submittedName>
</protein>
<dbReference type="AlphaFoldDB" id="A0A2I0VP77"/>
<evidence type="ECO:0000313" key="2">
    <source>
        <dbReference type="Proteomes" id="UP000233837"/>
    </source>
</evidence>
<gene>
    <name evidence="1" type="ORF">MA16_Dca015928</name>
</gene>
<sequence>MSFWYSSSYPHCLERYFGLWLVWMPARCSGNFVGNPAIYSDGLMELCWIEVFGGAKEWTMM</sequence>
<evidence type="ECO:0000313" key="1">
    <source>
        <dbReference type="EMBL" id="PKU65217.1"/>
    </source>
</evidence>
<accession>A0A2I0VP77</accession>
<organism evidence="1 2">
    <name type="scientific">Dendrobium catenatum</name>
    <dbReference type="NCBI Taxonomy" id="906689"/>
    <lineage>
        <taxon>Eukaryota</taxon>
        <taxon>Viridiplantae</taxon>
        <taxon>Streptophyta</taxon>
        <taxon>Embryophyta</taxon>
        <taxon>Tracheophyta</taxon>
        <taxon>Spermatophyta</taxon>
        <taxon>Magnoliopsida</taxon>
        <taxon>Liliopsida</taxon>
        <taxon>Asparagales</taxon>
        <taxon>Orchidaceae</taxon>
        <taxon>Epidendroideae</taxon>
        <taxon>Malaxideae</taxon>
        <taxon>Dendrobiinae</taxon>
        <taxon>Dendrobium</taxon>
    </lineage>
</organism>